<name>A0ABN2MGB1_9MICO</name>
<accession>A0ABN2MGB1</accession>
<dbReference type="SMART" id="SM00849">
    <property type="entry name" value="Lactamase_B"/>
    <property type="match status" value="1"/>
</dbReference>
<feature type="compositionally biased region" description="Low complexity" evidence="1">
    <location>
        <begin position="256"/>
        <end position="267"/>
    </location>
</feature>
<organism evidence="3 4">
    <name type="scientific">Agromyces salentinus</name>
    <dbReference type="NCBI Taxonomy" id="269421"/>
    <lineage>
        <taxon>Bacteria</taxon>
        <taxon>Bacillati</taxon>
        <taxon>Actinomycetota</taxon>
        <taxon>Actinomycetes</taxon>
        <taxon>Micrococcales</taxon>
        <taxon>Microbacteriaceae</taxon>
        <taxon>Agromyces</taxon>
    </lineage>
</organism>
<protein>
    <submittedName>
        <fullName evidence="3">MBL fold metallo-hydrolase</fullName>
    </submittedName>
</protein>
<dbReference type="SUPFAM" id="SSF56281">
    <property type="entry name" value="Metallo-hydrolase/oxidoreductase"/>
    <property type="match status" value="1"/>
</dbReference>
<sequence>MSRSTSHMTQEARRGIRSRPRLTRNVAPGVHRLEHAYVNCYLLEEQDALTIVDTAHPRTWRPIVQAITALGRRPEDVRAIVLTHAHFDHLGFAGRARAEWGVPIFAHAEEDELAAHPYSYAHENPRLIYPIRHPKAIPALVGMMRAGALSVRGVTGLVPMLPGEVLDVPGHPRVVFTPGHTFGHCALSLPAADAVLSGDALVTFNPYTGGDGPQIVSGAATADSAMALASLDGLAETGASVLLPGHGEPWRNGSDAATAAARAAGPS</sequence>
<evidence type="ECO:0000313" key="4">
    <source>
        <dbReference type="Proteomes" id="UP001501746"/>
    </source>
</evidence>
<comment type="caution">
    <text evidence="3">The sequence shown here is derived from an EMBL/GenBank/DDBJ whole genome shotgun (WGS) entry which is preliminary data.</text>
</comment>
<dbReference type="CDD" id="cd07721">
    <property type="entry name" value="yflN-like_MBL-fold"/>
    <property type="match status" value="1"/>
</dbReference>
<dbReference type="RefSeq" id="WP_246205811.1">
    <property type="nucleotide sequence ID" value="NZ_BAAANK010000001.1"/>
</dbReference>
<dbReference type="InterPro" id="IPR036866">
    <property type="entry name" value="RibonucZ/Hydroxyglut_hydro"/>
</dbReference>
<proteinExistence type="predicted"/>
<gene>
    <name evidence="3" type="ORF">GCM10009750_06350</name>
</gene>
<dbReference type="Pfam" id="PF00753">
    <property type="entry name" value="Lactamase_B"/>
    <property type="match status" value="1"/>
</dbReference>
<dbReference type="PANTHER" id="PTHR42951">
    <property type="entry name" value="METALLO-BETA-LACTAMASE DOMAIN-CONTAINING"/>
    <property type="match status" value="1"/>
</dbReference>
<evidence type="ECO:0000259" key="2">
    <source>
        <dbReference type="SMART" id="SM00849"/>
    </source>
</evidence>
<feature type="domain" description="Metallo-beta-lactamase" evidence="2">
    <location>
        <begin position="37"/>
        <end position="246"/>
    </location>
</feature>
<dbReference type="Proteomes" id="UP001501746">
    <property type="component" value="Unassembled WGS sequence"/>
</dbReference>
<dbReference type="InterPro" id="IPR050855">
    <property type="entry name" value="NDM-1-like"/>
</dbReference>
<evidence type="ECO:0000313" key="3">
    <source>
        <dbReference type="EMBL" id="GAA1825831.1"/>
    </source>
</evidence>
<evidence type="ECO:0000256" key="1">
    <source>
        <dbReference type="SAM" id="MobiDB-lite"/>
    </source>
</evidence>
<reference evidence="4" key="1">
    <citation type="journal article" date="2019" name="Int. J. Syst. Evol. Microbiol.">
        <title>The Global Catalogue of Microorganisms (GCM) 10K type strain sequencing project: providing services to taxonomists for standard genome sequencing and annotation.</title>
        <authorList>
            <consortium name="The Broad Institute Genomics Platform"/>
            <consortium name="The Broad Institute Genome Sequencing Center for Infectious Disease"/>
            <person name="Wu L."/>
            <person name="Ma J."/>
        </authorList>
    </citation>
    <scope>NUCLEOTIDE SEQUENCE [LARGE SCALE GENOMIC DNA]</scope>
    <source>
        <strain evidence="4">JCM 14323</strain>
    </source>
</reference>
<dbReference type="EMBL" id="BAAANK010000001">
    <property type="protein sequence ID" value="GAA1825831.1"/>
    <property type="molecule type" value="Genomic_DNA"/>
</dbReference>
<dbReference type="Gene3D" id="3.60.15.10">
    <property type="entry name" value="Ribonuclease Z/Hydroxyacylglutathione hydrolase-like"/>
    <property type="match status" value="1"/>
</dbReference>
<keyword evidence="4" id="KW-1185">Reference proteome</keyword>
<dbReference type="PANTHER" id="PTHR42951:SF14">
    <property type="entry name" value="METALLO-BETA-LACTAMASE SUPERFAMILY PROTEIN"/>
    <property type="match status" value="1"/>
</dbReference>
<dbReference type="InterPro" id="IPR001279">
    <property type="entry name" value="Metallo-B-lactamas"/>
</dbReference>
<feature type="region of interest" description="Disordered" evidence="1">
    <location>
        <begin position="248"/>
        <end position="267"/>
    </location>
</feature>